<feature type="domain" description="TonB C-terminal" evidence="6">
    <location>
        <begin position="291"/>
        <end position="383"/>
    </location>
</feature>
<dbReference type="PRINTS" id="PR01374">
    <property type="entry name" value="TONBPROTEIN"/>
</dbReference>
<keyword evidence="5" id="KW-0653">Protein transport</keyword>
<dbReference type="Pfam" id="PF03544">
    <property type="entry name" value="TonB_C"/>
    <property type="match status" value="1"/>
</dbReference>
<keyword evidence="5" id="KW-0813">Transport</keyword>
<evidence type="ECO:0000256" key="3">
    <source>
        <dbReference type="ARBA" id="ARBA00022989"/>
    </source>
</evidence>
<feature type="transmembrane region" description="Helical" evidence="5">
    <location>
        <begin position="172"/>
        <end position="193"/>
    </location>
</feature>
<dbReference type="InterPro" id="IPR008756">
    <property type="entry name" value="Peptidase_M56"/>
</dbReference>
<dbReference type="InterPro" id="IPR052173">
    <property type="entry name" value="Beta-lactam_resp_regulator"/>
</dbReference>
<dbReference type="Gene3D" id="3.30.2420.10">
    <property type="entry name" value="TonB"/>
    <property type="match status" value="1"/>
</dbReference>
<dbReference type="InterPro" id="IPR006260">
    <property type="entry name" value="TonB/TolA_C"/>
</dbReference>
<dbReference type="EMBL" id="JBHRSD010000040">
    <property type="protein sequence ID" value="MFC3034509.1"/>
    <property type="molecule type" value="Genomic_DNA"/>
</dbReference>
<dbReference type="Pfam" id="PF05569">
    <property type="entry name" value="Peptidase_M56"/>
    <property type="match status" value="1"/>
</dbReference>
<comment type="function">
    <text evidence="5">Interacts with outer membrane receptor proteins that carry out high-affinity binding and energy dependent uptake into the periplasmic space of specific substrates. It could act to transduce energy from the cytoplasmic membrane to specific energy-requiring processes in the outer membrane, resulting in the release into the periplasm of ligands bound by these outer membrane proteins.</text>
</comment>
<dbReference type="CDD" id="cd07341">
    <property type="entry name" value="M56_BlaR1_MecR1_like"/>
    <property type="match status" value="1"/>
</dbReference>
<dbReference type="NCBIfam" id="TIGR01352">
    <property type="entry name" value="tonB_Cterm"/>
    <property type="match status" value="1"/>
</dbReference>
<comment type="similarity">
    <text evidence="5">Belongs to the TonB family.</text>
</comment>
<evidence type="ECO:0000259" key="6">
    <source>
        <dbReference type="PROSITE" id="PS52015"/>
    </source>
</evidence>
<sequence length="397" mass="45188">MLSWLLSQQVWLSSLLLALIVAEKYLVPQLGARFVLRLWWALPVAILFSHIPTVWLAQLNAPVFTMSERFVVHPNSIPATAWNIAIDWLYGSIMVALMACCALQHRLFVRQLNIYQQEGQYYSSLLHAPMVIGIWQPRLVLPSQFANQFSSSQQALILLHEQTHLRRGDNQFSALMLLMCLINWFNPLFWLAFASLRRQQELACDEVVLDKQPNQVRLDYSKALLTSLQATQHVPMVFSQYGDKNMMLQRLQHIRQPNAIRRSVQAVVLLCLGTSLGAMALSNKTPTLEQPKKAHSSPIYRVEPKYPIEAAQQAIEGAVVLKFRLDAQGNTRDVEVLKAEPQAIFNKTSIAAVAQWRYTPPADTSVWHTVQLDYRMDAGAQTKPLLGDEVEMIRIEH</sequence>
<dbReference type="PROSITE" id="PS52015">
    <property type="entry name" value="TONB_CTD"/>
    <property type="match status" value="1"/>
</dbReference>
<dbReference type="PANTHER" id="PTHR34978:SF3">
    <property type="entry name" value="SLR0241 PROTEIN"/>
    <property type="match status" value="1"/>
</dbReference>
<feature type="transmembrane region" description="Helical" evidence="5">
    <location>
        <begin position="38"/>
        <end position="57"/>
    </location>
</feature>
<dbReference type="RefSeq" id="WP_377127926.1">
    <property type="nucleotide sequence ID" value="NZ_JBHRSD010000040.1"/>
</dbReference>
<name>A0ABV7CP96_9GAMM</name>
<comment type="caution">
    <text evidence="7">The sequence shown here is derived from an EMBL/GenBank/DDBJ whole genome shotgun (WGS) entry which is preliminary data.</text>
</comment>
<evidence type="ECO:0000313" key="8">
    <source>
        <dbReference type="Proteomes" id="UP001595453"/>
    </source>
</evidence>
<keyword evidence="5" id="KW-0997">Cell inner membrane</keyword>
<evidence type="ECO:0000256" key="4">
    <source>
        <dbReference type="ARBA" id="ARBA00023136"/>
    </source>
</evidence>
<reference evidence="8" key="1">
    <citation type="journal article" date="2019" name="Int. J. Syst. Evol. Microbiol.">
        <title>The Global Catalogue of Microorganisms (GCM) 10K type strain sequencing project: providing services to taxonomists for standard genome sequencing and annotation.</title>
        <authorList>
            <consortium name="The Broad Institute Genomics Platform"/>
            <consortium name="The Broad Institute Genome Sequencing Center for Infectious Disease"/>
            <person name="Wu L."/>
            <person name="Ma J."/>
        </authorList>
    </citation>
    <scope>NUCLEOTIDE SEQUENCE [LARGE SCALE GENOMIC DNA]</scope>
    <source>
        <strain evidence="8">KCTC 42730</strain>
    </source>
</reference>
<dbReference type="InterPro" id="IPR037682">
    <property type="entry name" value="TonB_C"/>
</dbReference>
<evidence type="ECO:0000256" key="2">
    <source>
        <dbReference type="ARBA" id="ARBA00022692"/>
    </source>
</evidence>
<keyword evidence="4 5" id="KW-0472">Membrane</keyword>
<keyword evidence="2 5" id="KW-0812">Transmembrane</keyword>
<dbReference type="PANTHER" id="PTHR34978">
    <property type="entry name" value="POSSIBLE SENSOR-TRANSDUCER PROTEIN BLAR"/>
    <property type="match status" value="1"/>
</dbReference>
<dbReference type="Proteomes" id="UP001595453">
    <property type="component" value="Unassembled WGS sequence"/>
</dbReference>
<keyword evidence="8" id="KW-1185">Reference proteome</keyword>
<dbReference type="InterPro" id="IPR003538">
    <property type="entry name" value="TonB"/>
</dbReference>
<accession>A0ABV7CP96</accession>
<protein>
    <recommendedName>
        <fullName evidence="5">Protein TonB</fullName>
    </recommendedName>
</protein>
<keyword evidence="3 5" id="KW-1133">Transmembrane helix</keyword>
<feature type="transmembrane region" description="Helical" evidence="5">
    <location>
        <begin position="88"/>
        <end position="109"/>
    </location>
</feature>
<gene>
    <name evidence="7" type="ORF">ACFOEE_18555</name>
</gene>
<keyword evidence="5" id="KW-1003">Cell membrane</keyword>
<evidence type="ECO:0000256" key="5">
    <source>
        <dbReference type="RuleBase" id="RU362123"/>
    </source>
</evidence>
<evidence type="ECO:0000313" key="7">
    <source>
        <dbReference type="EMBL" id="MFC3034509.1"/>
    </source>
</evidence>
<organism evidence="7 8">
    <name type="scientific">Pseudoalteromonas fenneropenaei</name>
    <dbReference type="NCBI Taxonomy" id="1737459"/>
    <lineage>
        <taxon>Bacteria</taxon>
        <taxon>Pseudomonadati</taxon>
        <taxon>Pseudomonadota</taxon>
        <taxon>Gammaproteobacteria</taxon>
        <taxon>Alteromonadales</taxon>
        <taxon>Pseudoalteromonadaceae</taxon>
        <taxon>Pseudoalteromonas</taxon>
    </lineage>
</organism>
<comment type="caution">
    <text evidence="5">Lacks conserved residue(s) required for the propagation of feature annotation.</text>
</comment>
<keyword evidence="5" id="KW-0735">Signal-anchor</keyword>
<comment type="subcellular location">
    <subcellularLocation>
        <location evidence="5">Cell inner membrane</location>
        <topology evidence="5">Single-pass membrane protein</topology>
        <orientation evidence="5">Periplasmic side</orientation>
    </subcellularLocation>
    <subcellularLocation>
        <location evidence="1">Membrane</location>
        <topology evidence="1">Single-pass membrane protein</topology>
    </subcellularLocation>
</comment>
<evidence type="ECO:0000256" key="1">
    <source>
        <dbReference type="ARBA" id="ARBA00004167"/>
    </source>
</evidence>
<dbReference type="SUPFAM" id="SSF74653">
    <property type="entry name" value="TolA/TonB C-terminal domain"/>
    <property type="match status" value="1"/>
</dbReference>
<feature type="transmembrane region" description="Helical" evidence="5">
    <location>
        <begin position="6"/>
        <end position="26"/>
    </location>
</feature>
<proteinExistence type="inferred from homology"/>